<feature type="transmembrane region" description="Helical" evidence="1">
    <location>
        <begin position="12"/>
        <end position="35"/>
    </location>
</feature>
<organism evidence="2">
    <name type="scientific">Podoviridae sp. ctXSp1</name>
    <dbReference type="NCBI Taxonomy" id="2825256"/>
    <lineage>
        <taxon>Viruses</taxon>
        <taxon>Duplodnaviria</taxon>
        <taxon>Heunggongvirae</taxon>
        <taxon>Uroviricota</taxon>
        <taxon>Caudoviricetes</taxon>
    </lineage>
</organism>
<dbReference type="EMBL" id="BK015539">
    <property type="protein sequence ID" value="DAE11895.1"/>
    <property type="molecule type" value="Genomic_DNA"/>
</dbReference>
<keyword evidence="1" id="KW-0812">Transmembrane</keyword>
<evidence type="ECO:0000256" key="1">
    <source>
        <dbReference type="SAM" id="Phobius"/>
    </source>
</evidence>
<evidence type="ECO:0000313" key="2">
    <source>
        <dbReference type="EMBL" id="DAE11895.1"/>
    </source>
</evidence>
<keyword evidence="1" id="KW-0472">Membrane</keyword>
<name>A0A8S5PXY7_9CAUD</name>
<reference evidence="2" key="1">
    <citation type="journal article" date="2021" name="Proc. Natl. Acad. Sci. U.S.A.">
        <title>A Catalog of Tens of Thousands of Viruses from Human Metagenomes Reveals Hidden Associations with Chronic Diseases.</title>
        <authorList>
            <person name="Tisza M.J."/>
            <person name="Buck C.B."/>
        </authorList>
    </citation>
    <scope>NUCLEOTIDE SEQUENCE</scope>
    <source>
        <strain evidence="2">CtXSp1</strain>
    </source>
</reference>
<sequence length="43" mass="4673">MRDFLYQLAGWSILIVLGMLAGIALAMAAFTLGWLSTLLPVAY</sequence>
<protein>
    <submittedName>
        <fullName evidence="2">Uncharacterized protein</fullName>
    </submittedName>
</protein>
<proteinExistence type="predicted"/>
<keyword evidence="1" id="KW-1133">Transmembrane helix</keyword>
<accession>A0A8S5PXY7</accession>